<feature type="domain" description="K Homology" evidence="5">
    <location>
        <begin position="428"/>
        <end position="499"/>
    </location>
</feature>
<dbReference type="PROSITE" id="PS50084">
    <property type="entry name" value="KH_TYPE_1"/>
    <property type="match status" value="3"/>
</dbReference>
<dbReference type="GO" id="GO:0005737">
    <property type="term" value="C:cytoplasm"/>
    <property type="evidence" value="ECO:0007669"/>
    <property type="project" value="EnsemblFungi"/>
</dbReference>
<dbReference type="InterPro" id="IPR004088">
    <property type="entry name" value="KH_dom_type_1"/>
</dbReference>
<dbReference type="HOGENOM" id="CLU_022670_9_0_1"/>
<dbReference type="GO" id="GO:0000723">
    <property type="term" value="P:telomere maintenance"/>
    <property type="evidence" value="ECO:0007669"/>
    <property type="project" value="EnsemblFungi"/>
</dbReference>
<dbReference type="InterPro" id="IPR004087">
    <property type="entry name" value="KH_dom"/>
</dbReference>
<dbReference type="GeneID" id="34526619"/>
<feature type="compositionally biased region" description="Polar residues" evidence="4">
    <location>
        <begin position="56"/>
        <end position="85"/>
    </location>
</feature>
<dbReference type="KEGG" id="kng:KNAG_0F02390"/>
<name>J7S7C9_HUIN7</name>
<evidence type="ECO:0000313" key="7">
    <source>
        <dbReference type="Proteomes" id="UP000006310"/>
    </source>
</evidence>
<dbReference type="Pfam" id="PF00013">
    <property type="entry name" value="KH_1"/>
    <property type="match status" value="3"/>
</dbReference>
<proteinExistence type="predicted"/>
<keyword evidence="7" id="KW-1185">Reference proteome</keyword>
<dbReference type="GO" id="GO:0005634">
    <property type="term" value="C:nucleus"/>
    <property type="evidence" value="ECO:0007669"/>
    <property type="project" value="EnsemblFungi"/>
</dbReference>
<gene>
    <name evidence="6" type="primary">KNAG0F02390</name>
    <name evidence="6" type="ordered locus">KNAG_0F02390</name>
</gene>
<feature type="compositionally biased region" description="Polar residues" evidence="4">
    <location>
        <begin position="189"/>
        <end position="207"/>
    </location>
</feature>
<dbReference type="EMBL" id="HE978319">
    <property type="protein sequence ID" value="CCK70904.1"/>
    <property type="molecule type" value="Genomic_DNA"/>
</dbReference>
<evidence type="ECO:0000256" key="1">
    <source>
        <dbReference type="ARBA" id="ARBA00022737"/>
    </source>
</evidence>
<dbReference type="eggNOG" id="KOG2190">
    <property type="taxonomic scope" value="Eukaryota"/>
</dbReference>
<dbReference type="CDD" id="cd00105">
    <property type="entry name" value="KH-I"/>
    <property type="match status" value="1"/>
</dbReference>
<dbReference type="Gene3D" id="3.30.1370.10">
    <property type="entry name" value="K Homology domain, type 1"/>
    <property type="match status" value="3"/>
</dbReference>
<protein>
    <recommendedName>
        <fullName evidence="5">K Homology domain-containing protein</fullName>
    </recommendedName>
</protein>
<dbReference type="GO" id="GO:0003729">
    <property type="term" value="F:mRNA binding"/>
    <property type="evidence" value="ECO:0007669"/>
    <property type="project" value="EnsemblFungi"/>
</dbReference>
<evidence type="ECO:0000256" key="2">
    <source>
        <dbReference type="ARBA" id="ARBA00022884"/>
    </source>
</evidence>
<keyword evidence="1" id="KW-0677">Repeat</keyword>
<dbReference type="Proteomes" id="UP000006310">
    <property type="component" value="Chromosome 6"/>
</dbReference>
<dbReference type="SUPFAM" id="SSF54791">
    <property type="entry name" value="Eukaryotic type KH-domain (KH-domain type I)"/>
    <property type="match status" value="3"/>
</dbReference>
<evidence type="ECO:0000313" key="6">
    <source>
        <dbReference type="EMBL" id="CCK70904.1"/>
    </source>
</evidence>
<feature type="domain" description="K Homology" evidence="5">
    <location>
        <begin position="224"/>
        <end position="295"/>
    </location>
</feature>
<accession>J7S7C9</accession>
<dbReference type="RefSeq" id="XP_022465150.1">
    <property type="nucleotide sequence ID" value="XM_022608679.1"/>
</dbReference>
<sequence>MTVIESAAQVDSTAVNQDKSGEQPLNGLKRKNENTLEKTDLEAAIKRVALDDDPNSIGNTTSKSASPSLNVNSFSPDDENNGSTEPDQHDYVRDGTDLLQKNGVDDYVHIRMLCLVKDASAVVGPKGDAITHIKRDTNTRINVSDNLKNVRERVIYVRGQCENVASAFEQISNCIYNKCKRGLSKNGKNDSNNSLSDEKSTTSTDGSITKEEEDDTDGSKNQQLKISLQLLMPHHLMGYIIGKNGSRLKEIEEASSARLHASPHQLLPSTDRILRLSGTPTSIGKAIFHISQTLLLNKDRLKNKKTIFYQPGSIYSTLRNGSNNHISKQGLNVTNTNEMNGFVSRDTPNFYNPYSNSNRDGSLPMVMMIPPVMAQTPPQKHIAELHHLQRSQIVYTAEKVANVASFVPNSSIPNVRIVEGSFTSAPMAIVKQEIFIDENFVGNVIGKEGKHINSIKETTGCSIFIDDPEKGETSERKLVIEGTNMGAQAAIMLISNKIEIDKSNRLSRKKL</sequence>
<dbReference type="OMA" id="SHHLIGY"/>
<dbReference type="OrthoDB" id="1937934at2759"/>
<evidence type="ECO:0000259" key="5">
    <source>
        <dbReference type="SMART" id="SM00322"/>
    </source>
</evidence>
<reference evidence="6 7" key="1">
    <citation type="journal article" date="2011" name="Proc. Natl. Acad. Sci. U.S.A.">
        <title>Evolutionary erosion of yeast sex chromosomes by mating-type switching accidents.</title>
        <authorList>
            <person name="Gordon J.L."/>
            <person name="Armisen D."/>
            <person name="Proux-Wera E."/>
            <person name="Oheigeartaigh S.S."/>
            <person name="Byrne K.P."/>
            <person name="Wolfe K.H."/>
        </authorList>
    </citation>
    <scope>NUCLEOTIDE SEQUENCE [LARGE SCALE GENOMIC DNA]</scope>
    <source>
        <strain evidence="7">ATCC MYA-139 / BCRC 22969 / CBS 8797 / CCRC 22969 / KCTC 17520 / NBRC 10181 / NCYC 3082</strain>
    </source>
</reference>
<organism evidence="6 7">
    <name type="scientific">Huiozyma naganishii (strain ATCC MYA-139 / BCRC 22969 / CBS 8797 / KCTC 17520 / NBRC 10181 / NCYC 3082 / Yp74L-3)</name>
    <name type="common">Yeast</name>
    <name type="synonym">Kazachstania naganishii</name>
    <dbReference type="NCBI Taxonomy" id="1071383"/>
    <lineage>
        <taxon>Eukaryota</taxon>
        <taxon>Fungi</taxon>
        <taxon>Dikarya</taxon>
        <taxon>Ascomycota</taxon>
        <taxon>Saccharomycotina</taxon>
        <taxon>Saccharomycetes</taxon>
        <taxon>Saccharomycetales</taxon>
        <taxon>Saccharomycetaceae</taxon>
        <taxon>Huiozyma</taxon>
    </lineage>
</organism>
<feature type="region of interest" description="Disordered" evidence="4">
    <location>
        <begin position="1"/>
        <end position="34"/>
    </location>
</feature>
<feature type="compositionally biased region" description="Polar residues" evidence="4">
    <location>
        <begin position="9"/>
        <end position="18"/>
    </location>
</feature>
<dbReference type="STRING" id="1071383.J7S7C9"/>
<feature type="region of interest" description="Disordered" evidence="4">
    <location>
        <begin position="52"/>
        <end position="92"/>
    </location>
</feature>
<evidence type="ECO:0000256" key="4">
    <source>
        <dbReference type="SAM" id="MobiDB-lite"/>
    </source>
</evidence>
<dbReference type="PANTHER" id="PTHR10288">
    <property type="entry name" value="KH DOMAIN CONTAINING RNA BINDING PROTEIN"/>
    <property type="match status" value="1"/>
</dbReference>
<feature type="region of interest" description="Disordered" evidence="4">
    <location>
        <begin position="185"/>
        <end position="221"/>
    </location>
</feature>
<dbReference type="InterPro" id="IPR036612">
    <property type="entry name" value="KH_dom_type_1_sf"/>
</dbReference>
<keyword evidence="2 3" id="KW-0694">RNA-binding</keyword>
<feature type="domain" description="K Homology" evidence="5">
    <location>
        <begin position="106"/>
        <end position="176"/>
    </location>
</feature>
<evidence type="ECO:0000256" key="3">
    <source>
        <dbReference type="PROSITE-ProRule" id="PRU00117"/>
    </source>
</evidence>
<dbReference type="SMART" id="SM00322">
    <property type="entry name" value="KH"/>
    <property type="match status" value="3"/>
</dbReference>
<dbReference type="AlphaFoldDB" id="J7S7C9"/>
<reference evidence="7" key="2">
    <citation type="submission" date="2012-08" db="EMBL/GenBank/DDBJ databases">
        <title>Genome sequence of Kazachstania naganishii.</title>
        <authorList>
            <person name="Gordon J.L."/>
            <person name="Armisen D."/>
            <person name="Proux-Wera E."/>
            <person name="OhEigeartaigh S.S."/>
            <person name="Byrne K.P."/>
            <person name="Wolfe K.H."/>
        </authorList>
    </citation>
    <scope>NUCLEOTIDE SEQUENCE [LARGE SCALE GENOMIC DNA]</scope>
    <source>
        <strain evidence="7">ATCC MYA-139 / BCRC 22969 / CBS 8797 / CCRC 22969 / KCTC 17520 / NBRC 10181 / NCYC 3082</strain>
    </source>
</reference>